<evidence type="ECO:0000313" key="2">
    <source>
        <dbReference type="EMBL" id="MQL95715.1"/>
    </source>
</evidence>
<accession>A0A843VIF0</accession>
<keyword evidence="3" id="KW-1185">Reference proteome</keyword>
<feature type="region of interest" description="Disordered" evidence="1">
    <location>
        <begin position="193"/>
        <end position="215"/>
    </location>
</feature>
<proteinExistence type="predicted"/>
<organism evidence="2 3">
    <name type="scientific">Colocasia esculenta</name>
    <name type="common">Wild taro</name>
    <name type="synonym">Arum esculentum</name>
    <dbReference type="NCBI Taxonomy" id="4460"/>
    <lineage>
        <taxon>Eukaryota</taxon>
        <taxon>Viridiplantae</taxon>
        <taxon>Streptophyta</taxon>
        <taxon>Embryophyta</taxon>
        <taxon>Tracheophyta</taxon>
        <taxon>Spermatophyta</taxon>
        <taxon>Magnoliopsida</taxon>
        <taxon>Liliopsida</taxon>
        <taxon>Araceae</taxon>
        <taxon>Aroideae</taxon>
        <taxon>Colocasieae</taxon>
        <taxon>Colocasia</taxon>
    </lineage>
</organism>
<feature type="region of interest" description="Disordered" evidence="1">
    <location>
        <begin position="242"/>
        <end position="273"/>
    </location>
</feature>
<evidence type="ECO:0000256" key="1">
    <source>
        <dbReference type="SAM" id="MobiDB-lite"/>
    </source>
</evidence>
<gene>
    <name evidence="2" type="ORF">Taro_028385</name>
</gene>
<name>A0A843VIF0_COLES</name>
<feature type="compositionally biased region" description="Polar residues" evidence="1">
    <location>
        <begin position="206"/>
        <end position="215"/>
    </location>
</feature>
<feature type="compositionally biased region" description="Low complexity" evidence="1">
    <location>
        <begin position="246"/>
        <end position="265"/>
    </location>
</feature>
<sequence>MDRGLGEALLGLSQESPRKASLRVLEQAPVQSEVGDAFLDDPASSLMQQVDGSIFRTSDLGLQKSEKLSSTSLDAGISVGVHGVDAYSTQASIDIDANLAFGQNSKTCRNHAHLIPTYMPYVPKDKRGVRLLPLGRLRSRKIRNFNLHPLKKKATIRLSRPRRRRSSCRVQDYQESLPHDLLEESARPWVAAAHTTESHHHDDGGPSQNIHPPQSDDQAAQLLHLIPQLDQSQIQTLMTALKGKVASSPSPRAGASRPAAATSGPHVVMGQADNTPIRPRTIRFTPFEYDHYHPRESRPRCPLYHPYYSPYHPESRARPTSHASSVYAQPSTAPDMMSKWASIMKELKELRKQVDPRQHHDVHMPNFNGLWVPSPSELPKYHKYNGSGNPYIHIKDFIYESTPYQHDRRLIAYLFRRSLDIML</sequence>
<comment type="caution">
    <text evidence="2">The sequence shown here is derived from an EMBL/GenBank/DDBJ whole genome shotgun (WGS) entry which is preliminary data.</text>
</comment>
<dbReference type="AlphaFoldDB" id="A0A843VIF0"/>
<evidence type="ECO:0000313" key="3">
    <source>
        <dbReference type="Proteomes" id="UP000652761"/>
    </source>
</evidence>
<reference evidence="2" key="1">
    <citation type="submission" date="2017-07" db="EMBL/GenBank/DDBJ databases">
        <title>Taro Niue Genome Assembly and Annotation.</title>
        <authorList>
            <person name="Atibalentja N."/>
            <person name="Keating K."/>
            <person name="Fields C.J."/>
        </authorList>
    </citation>
    <scope>NUCLEOTIDE SEQUENCE</scope>
    <source>
        <strain evidence="2">Niue_2</strain>
        <tissue evidence="2">Leaf</tissue>
    </source>
</reference>
<dbReference type="EMBL" id="NMUH01001825">
    <property type="protein sequence ID" value="MQL95715.1"/>
    <property type="molecule type" value="Genomic_DNA"/>
</dbReference>
<protein>
    <submittedName>
        <fullName evidence="2">Uncharacterized protein</fullName>
    </submittedName>
</protein>
<dbReference type="Proteomes" id="UP000652761">
    <property type="component" value="Unassembled WGS sequence"/>
</dbReference>
<dbReference type="OrthoDB" id="1750196at2759"/>